<comment type="caution">
    <text evidence="1">The sequence shown here is derived from an EMBL/GenBank/DDBJ whole genome shotgun (WGS) entry which is preliminary data.</text>
</comment>
<protein>
    <recommendedName>
        <fullName evidence="3">STAS/SEC14 domain-containing protein</fullName>
    </recommendedName>
</protein>
<dbReference type="RefSeq" id="WP_377582687.1">
    <property type="nucleotide sequence ID" value="NZ_JBHTKA010000008.1"/>
</dbReference>
<dbReference type="Proteomes" id="UP001597112">
    <property type="component" value="Unassembled WGS sequence"/>
</dbReference>
<sequence>MTDVTLFYEKEHAWIGYNVTGHFVMVTWTTSPISDEYRDTLEMLIEAMKQFKTGKLVVDNRKAGALLPADQEWTFKDWHARALAAGHTHVAIIQSPDIFSQISAVDVMGHVTIPTTFFDNAEDAVMWIADFR</sequence>
<evidence type="ECO:0008006" key="3">
    <source>
        <dbReference type="Google" id="ProtNLM"/>
    </source>
</evidence>
<dbReference type="EMBL" id="JBHTKA010000008">
    <property type="protein sequence ID" value="MFD1002000.1"/>
    <property type="molecule type" value="Genomic_DNA"/>
</dbReference>
<organism evidence="1 2">
    <name type="scientific">Ohtaekwangia kribbensis</name>
    <dbReference type="NCBI Taxonomy" id="688913"/>
    <lineage>
        <taxon>Bacteria</taxon>
        <taxon>Pseudomonadati</taxon>
        <taxon>Bacteroidota</taxon>
        <taxon>Cytophagia</taxon>
        <taxon>Cytophagales</taxon>
        <taxon>Fulvivirgaceae</taxon>
        <taxon>Ohtaekwangia</taxon>
    </lineage>
</organism>
<keyword evidence="2" id="KW-1185">Reference proteome</keyword>
<evidence type="ECO:0000313" key="1">
    <source>
        <dbReference type="EMBL" id="MFD1002000.1"/>
    </source>
</evidence>
<reference evidence="2" key="1">
    <citation type="journal article" date="2019" name="Int. J. Syst. Evol. Microbiol.">
        <title>The Global Catalogue of Microorganisms (GCM) 10K type strain sequencing project: providing services to taxonomists for standard genome sequencing and annotation.</title>
        <authorList>
            <consortium name="The Broad Institute Genomics Platform"/>
            <consortium name="The Broad Institute Genome Sequencing Center for Infectious Disease"/>
            <person name="Wu L."/>
            <person name="Ma J."/>
        </authorList>
    </citation>
    <scope>NUCLEOTIDE SEQUENCE [LARGE SCALE GENOMIC DNA]</scope>
    <source>
        <strain evidence="2">CCUG 58938</strain>
    </source>
</reference>
<name>A0ABW3K989_9BACT</name>
<gene>
    <name evidence="1" type="ORF">ACFQ21_21925</name>
</gene>
<evidence type="ECO:0000313" key="2">
    <source>
        <dbReference type="Proteomes" id="UP001597112"/>
    </source>
</evidence>
<accession>A0ABW3K989</accession>
<proteinExistence type="predicted"/>